<dbReference type="Gene3D" id="3.30.420.40">
    <property type="match status" value="2"/>
</dbReference>
<evidence type="ECO:0000313" key="4">
    <source>
        <dbReference type="EMBL" id="KKK36314.1"/>
    </source>
</evidence>
<keyword evidence="3" id="KW-0859">Xylose metabolism</keyword>
<dbReference type="PATRIC" id="fig|1408103.3.peg.4438"/>
<dbReference type="PANTHER" id="PTHR18964">
    <property type="entry name" value="ROK (REPRESSOR, ORF, KINASE) FAMILY"/>
    <property type="match status" value="1"/>
</dbReference>
<gene>
    <name evidence="4" type="ORF">WQ57_20035</name>
</gene>
<dbReference type="Proteomes" id="UP000034166">
    <property type="component" value="Unassembled WGS sequence"/>
</dbReference>
<evidence type="ECO:0000256" key="2">
    <source>
        <dbReference type="ARBA" id="ARBA00006479"/>
    </source>
</evidence>
<accession>A0A0M2SP25</accession>
<comment type="similarity">
    <text evidence="2">Belongs to the ROK (NagC/XylR) family.</text>
</comment>
<dbReference type="SUPFAM" id="SSF53067">
    <property type="entry name" value="Actin-like ATPase domain"/>
    <property type="match status" value="1"/>
</dbReference>
<dbReference type="CDD" id="cd24076">
    <property type="entry name" value="ASKHA_ATPase_ROK_BsXylR-like"/>
    <property type="match status" value="1"/>
</dbReference>
<dbReference type="Pfam" id="PF00480">
    <property type="entry name" value="ROK"/>
    <property type="match status" value="1"/>
</dbReference>
<reference evidence="4 5" key="1">
    <citation type="submission" date="2015-04" db="EMBL/GenBank/DDBJ databases">
        <title>Taxonomic description and genome sequence of Bacillus campisalis sp. nov., a novel member of the genus Bacillus isolated from solar saltern.</title>
        <authorList>
            <person name="Mathan Kumar R."/>
            <person name="Kaur G."/>
            <person name="Kumar A."/>
            <person name="Singh N.K."/>
            <person name="Kaur N."/>
            <person name="Kumar N."/>
            <person name="Mayilraj S."/>
        </authorList>
    </citation>
    <scope>NUCLEOTIDE SEQUENCE [LARGE SCALE GENOMIC DNA]</scope>
    <source>
        <strain evidence="4 5">SA2-6</strain>
    </source>
</reference>
<dbReference type="InterPro" id="IPR043129">
    <property type="entry name" value="ATPase_NBD"/>
</dbReference>
<dbReference type="AlphaFoldDB" id="A0A0M2SP25"/>
<protein>
    <submittedName>
        <fullName evidence="4">ROK family protein</fullName>
    </submittedName>
</protein>
<evidence type="ECO:0000256" key="3">
    <source>
        <dbReference type="ARBA" id="ARBA00022629"/>
    </source>
</evidence>
<dbReference type="GO" id="GO:0042732">
    <property type="term" value="P:D-xylose metabolic process"/>
    <property type="evidence" value="ECO:0007669"/>
    <property type="project" value="UniProtKB-KW"/>
</dbReference>
<evidence type="ECO:0000256" key="1">
    <source>
        <dbReference type="ARBA" id="ARBA00002486"/>
    </source>
</evidence>
<dbReference type="InterPro" id="IPR000600">
    <property type="entry name" value="ROK"/>
</dbReference>
<sequence length="406" mass="43820">MKEVKRLKANKTWNQHVVKVENKTLVLEKIIEHSPISRADIAGITGLNKGTVSSLVNELIIENLINESGPGKSSGGRRPVMLHFNQLAGYSVGIDLGVNYILGVLTDLNGNICVEKQTGFTGLDYDEILMELFHIIDALIAAAPKSPYGIVGIGIGVPGIVNKENDILLAPNLNWRNVHLKPAVEEKYGVPVIIENEANAGAYGEKKFGAGKTFDNIIYVSVGVGIGVGLILNGKLYRGNNGFSGELGHMTIDVNGPTCECGNRGCWELYASEKFLLQEARSAGLKNGEEENNASLQTIIELAKTGDAKALDVLDKAGRYLGVGINNIIHAFNPDLVIIGNRIASAKTWLIPPIHQWIENQTLWFSQKDLKISFSDLLAYSAALGVAAFATEQFIKSSLSDEASAL</sequence>
<comment type="function">
    <text evidence="1">Transcriptional repressor of xylose-utilizing enzymes.</text>
</comment>
<dbReference type="InterPro" id="IPR049874">
    <property type="entry name" value="ROK_cs"/>
</dbReference>
<name>A0A0M2SP25_9BACI</name>
<keyword evidence="3" id="KW-0119">Carbohydrate metabolism</keyword>
<dbReference type="PROSITE" id="PS01125">
    <property type="entry name" value="ROK"/>
    <property type="match status" value="1"/>
</dbReference>
<keyword evidence="5" id="KW-1185">Reference proteome</keyword>
<proteinExistence type="inferred from homology"/>
<dbReference type="Gene3D" id="1.10.10.10">
    <property type="entry name" value="Winged helix-like DNA-binding domain superfamily/Winged helix DNA-binding domain"/>
    <property type="match status" value="1"/>
</dbReference>
<dbReference type="InterPro" id="IPR036388">
    <property type="entry name" value="WH-like_DNA-bd_sf"/>
</dbReference>
<organism evidence="4 5">
    <name type="scientific">Mesobacillus campisalis</name>
    <dbReference type="NCBI Taxonomy" id="1408103"/>
    <lineage>
        <taxon>Bacteria</taxon>
        <taxon>Bacillati</taxon>
        <taxon>Bacillota</taxon>
        <taxon>Bacilli</taxon>
        <taxon>Bacillales</taxon>
        <taxon>Bacillaceae</taxon>
        <taxon>Mesobacillus</taxon>
    </lineage>
</organism>
<comment type="caution">
    <text evidence="4">The sequence shown here is derived from an EMBL/GenBank/DDBJ whole genome shotgun (WGS) entry which is preliminary data.</text>
</comment>
<dbReference type="InterPro" id="IPR036390">
    <property type="entry name" value="WH_DNA-bd_sf"/>
</dbReference>
<dbReference type="PANTHER" id="PTHR18964:SF149">
    <property type="entry name" value="BIFUNCTIONAL UDP-N-ACETYLGLUCOSAMINE 2-EPIMERASE_N-ACETYLMANNOSAMINE KINASE"/>
    <property type="match status" value="1"/>
</dbReference>
<dbReference type="SUPFAM" id="SSF46785">
    <property type="entry name" value="Winged helix' DNA-binding domain"/>
    <property type="match status" value="1"/>
</dbReference>
<evidence type="ECO:0000313" key="5">
    <source>
        <dbReference type="Proteomes" id="UP000034166"/>
    </source>
</evidence>
<dbReference type="EMBL" id="LAYY01000034">
    <property type="protein sequence ID" value="KKK36314.1"/>
    <property type="molecule type" value="Genomic_DNA"/>
</dbReference>